<name>A0A7G7MHW9_9PSEU</name>
<dbReference type="EMBL" id="CP060131">
    <property type="protein sequence ID" value="QNG52380.1"/>
    <property type="molecule type" value="Genomic_DNA"/>
</dbReference>
<dbReference type="PANTHER" id="PTHR37017">
    <property type="entry name" value="AB HYDROLASE-1 DOMAIN-CONTAINING PROTEIN-RELATED"/>
    <property type="match status" value="1"/>
</dbReference>
<sequence length="260" mass="27060">MITTFVLVHGAFCSAAVWSPLVRELTLRGHRALAVDLPGHGPTARVPDGGSALAGVGTADDVAAVRAVVERAARNGPVALVGTSRGGLTVTATANAVPDLLARAVYVSAWCCTAPRASYDGVGESLLDPLVGGLLAADPVALGALRVAWPTSGETFDGLRRALLADGTADELRGYLASMDTDESLHIDEEAIRLRAGAAVPRTYVRLTEDRALPLALQDRFVADADAAFPDHPFDVHDLRSSHVGFQLRPDGLADLLTGA</sequence>
<gene>
    <name evidence="2" type="ORF">H6H00_30885</name>
</gene>
<dbReference type="AlphaFoldDB" id="A0A7G7MHW9"/>
<evidence type="ECO:0000313" key="2">
    <source>
        <dbReference type="EMBL" id="QNG52380.1"/>
    </source>
</evidence>
<evidence type="ECO:0000313" key="3">
    <source>
        <dbReference type="Proteomes" id="UP000515728"/>
    </source>
</evidence>
<keyword evidence="2" id="KW-0378">Hydrolase</keyword>
<dbReference type="GO" id="GO:0016787">
    <property type="term" value="F:hydrolase activity"/>
    <property type="evidence" value="ECO:0007669"/>
    <property type="project" value="UniProtKB-KW"/>
</dbReference>
<dbReference type="PANTHER" id="PTHR37017:SF11">
    <property type="entry name" value="ESTERASE_LIPASE_THIOESTERASE DOMAIN-CONTAINING PROTEIN"/>
    <property type="match status" value="1"/>
</dbReference>
<organism evidence="2 3">
    <name type="scientific">Pseudonocardia petroleophila</name>
    <dbReference type="NCBI Taxonomy" id="37331"/>
    <lineage>
        <taxon>Bacteria</taxon>
        <taxon>Bacillati</taxon>
        <taxon>Actinomycetota</taxon>
        <taxon>Actinomycetes</taxon>
        <taxon>Pseudonocardiales</taxon>
        <taxon>Pseudonocardiaceae</taxon>
        <taxon>Pseudonocardia</taxon>
    </lineage>
</organism>
<keyword evidence="3" id="KW-1185">Reference proteome</keyword>
<dbReference type="Pfam" id="PF12697">
    <property type="entry name" value="Abhydrolase_6"/>
    <property type="match status" value="1"/>
</dbReference>
<dbReference type="KEGG" id="ppel:H6H00_30885"/>
<feature type="domain" description="AB hydrolase-1" evidence="1">
    <location>
        <begin position="5"/>
        <end position="255"/>
    </location>
</feature>
<dbReference type="InterPro" id="IPR000073">
    <property type="entry name" value="AB_hydrolase_1"/>
</dbReference>
<protein>
    <submittedName>
        <fullName evidence="2">Alpha/beta fold hydrolase</fullName>
    </submittedName>
</protein>
<dbReference type="InterPro" id="IPR052897">
    <property type="entry name" value="Sec-Metab_Biosynth_Hydrolase"/>
</dbReference>
<dbReference type="InterPro" id="IPR029058">
    <property type="entry name" value="AB_hydrolase_fold"/>
</dbReference>
<dbReference type="Gene3D" id="3.40.50.1820">
    <property type="entry name" value="alpha/beta hydrolase"/>
    <property type="match status" value="1"/>
</dbReference>
<dbReference type="SUPFAM" id="SSF53474">
    <property type="entry name" value="alpha/beta-Hydrolases"/>
    <property type="match status" value="1"/>
</dbReference>
<reference evidence="2 3" key="1">
    <citation type="submission" date="2020-08" db="EMBL/GenBank/DDBJ databases">
        <authorList>
            <person name="Mo P."/>
        </authorList>
    </citation>
    <scope>NUCLEOTIDE SEQUENCE [LARGE SCALE GENOMIC DNA]</scope>
    <source>
        <strain evidence="2 3">CGMCC 4.1532</strain>
    </source>
</reference>
<proteinExistence type="predicted"/>
<evidence type="ECO:0000259" key="1">
    <source>
        <dbReference type="Pfam" id="PF12697"/>
    </source>
</evidence>
<accession>A0A7G7MHW9</accession>
<dbReference type="Proteomes" id="UP000515728">
    <property type="component" value="Chromosome"/>
</dbReference>